<dbReference type="Pfam" id="PF08521">
    <property type="entry name" value="2CSK_N"/>
    <property type="match status" value="1"/>
</dbReference>
<keyword evidence="4" id="KW-0597">Phosphoprotein</keyword>
<dbReference type="Gene3D" id="3.30.565.10">
    <property type="entry name" value="Histidine kinase-like ATPase, C-terminal domain"/>
    <property type="match status" value="1"/>
</dbReference>
<dbReference type="InterPro" id="IPR003661">
    <property type="entry name" value="HisK_dim/P_dom"/>
</dbReference>
<dbReference type="InterPro" id="IPR013727">
    <property type="entry name" value="2CSK_N"/>
</dbReference>
<evidence type="ECO:0000256" key="7">
    <source>
        <dbReference type="ARBA" id="ARBA00022741"/>
    </source>
</evidence>
<evidence type="ECO:0000256" key="8">
    <source>
        <dbReference type="ARBA" id="ARBA00022777"/>
    </source>
</evidence>
<evidence type="ECO:0000259" key="14">
    <source>
        <dbReference type="PROSITE" id="PS50109"/>
    </source>
</evidence>
<evidence type="ECO:0000256" key="12">
    <source>
        <dbReference type="ARBA" id="ARBA00023136"/>
    </source>
</evidence>
<keyword evidence="8 16" id="KW-0418">Kinase</keyword>
<evidence type="ECO:0000256" key="6">
    <source>
        <dbReference type="ARBA" id="ARBA00022692"/>
    </source>
</evidence>
<keyword evidence="9" id="KW-0067">ATP-binding</keyword>
<dbReference type="SUPFAM" id="SSF47384">
    <property type="entry name" value="Homodimeric domain of signal transducing histidine kinase"/>
    <property type="match status" value="1"/>
</dbReference>
<dbReference type="PROSITE" id="PS50109">
    <property type="entry name" value="HIS_KIN"/>
    <property type="match status" value="1"/>
</dbReference>
<dbReference type="InterPro" id="IPR050428">
    <property type="entry name" value="TCS_sensor_his_kinase"/>
</dbReference>
<evidence type="ECO:0000256" key="10">
    <source>
        <dbReference type="ARBA" id="ARBA00022989"/>
    </source>
</evidence>
<evidence type="ECO:0000256" key="9">
    <source>
        <dbReference type="ARBA" id="ARBA00022840"/>
    </source>
</evidence>
<dbReference type="InterPro" id="IPR004358">
    <property type="entry name" value="Sig_transdc_His_kin-like_C"/>
</dbReference>
<dbReference type="InterPro" id="IPR036890">
    <property type="entry name" value="HATPase_C_sf"/>
</dbReference>
<evidence type="ECO:0000259" key="15">
    <source>
        <dbReference type="PROSITE" id="PS50885"/>
    </source>
</evidence>
<dbReference type="PRINTS" id="PR00344">
    <property type="entry name" value="BCTRLSENSOR"/>
</dbReference>
<dbReference type="PANTHER" id="PTHR45436">
    <property type="entry name" value="SENSOR HISTIDINE KINASE YKOH"/>
    <property type="match status" value="1"/>
</dbReference>
<dbReference type="Pfam" id="PF02518">
    <property type="entry name" value="HATPase_c"/>
    <property type="match status" value="1"/>
</dbReference>
<evidence type="ECO:0000256" key="4">
    <source>
        <dbReference type="ARBA" id="ARBA00022553"/>
    </source>
</evidence>
<evidence type="ECO:0000313" key="17">
    <source>
        <dbReference type="Proteomes" id="UP001424441"/>
    </source>
</evidence>
<keyword evidence="7" id="KW-0547">Nucleotide-binding</keyword>
<dbReference type="InterPro" id="IPR036097">
    <property type="entry name" value="HisK_dim/P_sf"/>
</dbReference>
<protein>
    <recommendedName>
        <fullName evidence="3">histidine kinase</fullName>
        <ecNumber evidence="3">2.7.13.3</ecNumber>
    </recommendedName>
</protein>
<keyword evidence="11" id="KW-0902">Two-component regulatory system</keyword>
<dbReference type="InterPro" id="IPR003660">
    <property type="entry name" value="HAMP_dom"/>
</dbReference>
<gene>
    <name evidence="16" type="ORF">GCM10008943_04630</name>
</gene>
<dbReference type="CDD" id="cd00075">
    <property type="entry name" value="HATPase"/>
    <property type="match status" value="1"/>
</dbReference>
<name>A0ABP3QKC5_9HYPH</name>
<comment type="subcellular location">
    <subcellularLocation>
        <location evidence="2">Membrane</location>
        <topology evidence="2">Multi-pass membrane protein</topology>
    </subcellularLocation>
</comment>
<dbReference type="PANTHER" id="PTHR45436:SF14">
    <property type="entry name" value="SENSOR PROTEIN QSEC"/>
    <property type="match status" value="1"/>
</dbReference>
<dbReference type="RefSeq" id="WP_343800787.1">
    <property type="nucleotide sequence ID" value="NZ_BAAADE010000001.1"/>
</dbReference>
<dbReference type="SMART" id="SM00388">
    <property type="entry name" value="HisKA"/>
    <property type="match status" value="1"/>
</dbReference>
<dbReference type="SUPFAM" id="SSF55874">
    <property type="entry name" value="ATPase domain of HSP90 chaperone/DNA topoisomerase II/histidine kinase"/>
    <property type="match status" value="1"/>
</dbReference>
<feature type="transmembrane region" description="Helical" evidence="13">
    <location>
        <begin position="7"/>
        <end position="29"/>
    </location>
</feature>
<dbReference type="PROSITE" id="PS50885">
    <property type="entry name" value="HAMP"/>
    <property type="match status" value="1"/>
</dbReference>
<dbReference type="SMART" id="SM00387">
    <property type="entry name" value="HATPase_c"/>
    <property type="match status" value="1"/>
</dbReference>
<feature type="transmembrane region" description="Helical" evidence="13">
    <location>
        <begin position="155"/>
        <end position="176"/>
    </location>
</feature>
<evidence type="ECO:0000256" key="11">
    <source>
        <dbReference type="ARBA" id="ARBA00023012"/>
    </source>
</evidence>
<comment type="catalytic activity">
    <reaction evidence="1">
        <text>ATP + protein L-histidine = ADP + protein N-phospho-L-histidine.</text>
        <dbReference type="EC" id="2.7.13.3"/>
    </reaction>
</comment>
<sequence length="453" mass="49931">MSSIRKRLITILIGTTGLVWLFAVGWIYLSTQAEVKKVLDARLMESAHMVNSLLTDRRVEVGDEGGIGQFTPKPIPDFPNYDRQLFCQIWSLDGNLVGRSASAPKDMLTHTNNGFSDTVVSGSTWRVYTIENTQLGMRIMVGDNMSVRNSLVRDVITGLILPALLIFPFLAGLIWISVRRGLMPLSTLASTLSKRSADDLSALEESNLPSEIAPAVNALNGLFNRVEEAREREKSFAIFAAHELKTPLAGLKTQAHIAMNSKDEHVRDNAVRQISTGVDRTTRLVKQLLDLASLETDEEPAKPKEEYAGKLMHLIAQDLRMLTQPKNITITIQDPCQNLKIKDAQLFTLALRNILENAVNHSPEGATIYCSCKMEADNVSIIVEDEGPGIPVDELPHISERFFRGRYKSENGSGLGLAIVQAATTRMNGQVNFINREASGVKVVLTLPISATN</sequence>
<dbReference type="Gene3D" id="1.10.287.130">
    <property type="match status" value="1"/>
</dbReference>
<dbReference type="Pfam" id="PF00512">
    <property type="entry name" value="HisKA"/>
    <property type="match status" value="1"/>
</dbReference>
<keyword evidence="5" id="KW-0808">Transferase</keyword>
<evidence type="ECO:0000256" key="13">
    <source>
        <dbReference type="SAM" id="Phobius"/>
    </source>
</evidence>
<proteinExistence type="predicted"/>
<dbReference type="GO" id="GO:0016301">
    <property type="term" value="F:kinase activity"/>
    <property type="evidence" value="ECO:0007669"/>
    <property type="project" value="UniProtKB-KW"/>
</dbReference>
<evidence type="ECO:0000256" key="5">
    <source>
        <dbReference type="ARBA" id="ARBA00022679"/>
    </source>
</evidence>
<dbReference type="EC" id="2.7.13.3" evidence="3"/>
<evidence type="ECO:0000256" key="2">
    <source>
        <dbReference type="ARBA" id="ARBA00004141"/>
    </source>
</evidence>
<feature type="domain" description="HAMP" evidence="15">
    <location>
        <begin position="179"/>
        <end position="231"/>
    </location>
</feature>
<dbReference type="InterPro" id="IPR003594">
    <property type="entry name" value="HATPase_dom"/>
</dbReference>
<feature type="domain" description="Histidine kinase" evidence="14">
    <location>
        <begin position="239"/>
        <end position="451"/>
    </location>
</feature>
<keyword evidence="10 13" id="KW-1133">Transmembrane helix</keyword>
<organism evidence="16 17">
    <name type="scientific">Paenochrobactrum glaciei</name>
    <dbReference type="NCBI Taxonomy" id="486407"/>
    <lineage>
        <taxon>Bacteria</taxon>
        <taxon>Pseudomonadati</taxon>
        <taxon>Pseudomonadota</taxon>
        <taxon>Alphaproteobacteria</taxon>
        <taxon>Hyphomicrobiales</taxon>
        <taxon>Brucellaceae</taxon>
        <taxon>Paenochrobactrum</taxon>
    </lineage>
</organism>
<dbReference type="CDD" id="cd00082">
    <property type="entry name" value="HisKA"/>
    <property type="match status" value="1"/>
</dbReference>
<dbReference type="InterPro" id="IPR005467">
    <property type="entry name" value="His_kinase_dom"/>
</dbReference>
<comment type="caution">
    <text evidence="16">The sequence shown here is derived from an EMBL/GenBank/DDBJ whole genome shotgun (WGS) entry which is preliminary data.</text>
</comment>
<accession>A0ABP3QKC5</accession>
<keyword evidence="6 13" id="KW-0812">Transmembrane</keyword>
<dbReference type="EMBL" id="BAAADE010000001">
    <property type="protein sequence ID" value="GAA0592660.1"/>
    <property type="molecule type" value="Genomic_DNA"/>
</dbReference>
<evidence type="ECO:0000313" key="16">
    <source>
        <dbReference type="EMBL" id="GAA0592660.1"/>
    </source>
</evidence>
<keyword evidence="12 13" id="KW-0472">Membrane</keyword>
<evidence type="ECO:0000256" key="1">
    <source>
        <dbReference type="ARBA" id="ARBA00000085"/>
    </source>
</evidence>
<evidence type="ECO:0000256" key="3">
    <source>
        <dbReference type="ARBA" id="ARBA00012438"/>
    </source>
</evidence>
<reference evidence="17" key="1">
    <citation type="journal article" date="2019" name="Int. J. Syst. Evol. Microbiol.">
        <title>The Global Catalogue of Microorganisms (GCM) 10K type strain sequencing project: providing services to taxonomists for standard genome sequencing and annotation.</title>
        <authorList>
            <consortium name="The Broad Institute Genomics Platform"/>
            <consortium name="The Broad Institute Genome Sequencing Center for Infectious Disease"/>
            <person name="Wu L."/>
            <person name="Ma J."/>
        </authorList>
    </citation>
    <scope>NUCLEOTIDE SEQUENCE [LARGE SCALE GENOMIC DNA]</scope>
    <source>
        <strain evidence="17">JCM 15115</strain>
    </source>
</reference>
<keyword evidence="17" id="KW-1185">Reference proteome</keyword>
<dbReference type="Proteomes" id="UP001424441">
    <property type="component" value="Unassembled WGS sequence"/>
</dbReference>